<name>A0A9D6LPX1_9BACT</name>
<dbReference type="AlphaFoldDB" id="A0A9D6LPX1"/>
<accession>A0A9D6LPX1</accession>
<reference evidence="1" key="1">
    <citation type="submission" date="2020-07" db="EMBL/GenBank/DDBJ databases">
        <title>Huge and variable diversity of episymbiotic CPR bacteria and DPANN archaea in groundwater ecosystems.</title>
        <authorList>
            <person name="He C.Y."/>
            <person name="Keren R."/>
            <person name="Whittaker M."/>
            <person name="Farag I.F."/>
            <person name="Doudna J."/>
            <person name="Cate J.H.D."/>
            <person name="Banfield J.F."/>
        </authorList>
    </citation>
    <scope>NUCLEOTIDE SEQUENCE</scope>
    <source>
        <strain evidence="1">NC_groundwater_972_Pr1_S-0.2um_49_27</strain>
    </source>
</reference>
<gene>
    <name evidence="1" type="ORF">HY220_01910</name>
</gene>
<protein>
    <submittedName>
        <fullName evidence="1">Uncharacterized protein</fullName>
    </submittedName>
</protein>
<sequence length="271" mass="30542">MKKPMIILAFIAGIVLVVFGHEAYKAGRAINWHYFDRPQNNVVEVRDFSCPGMSGFIFKYPVFRDWDVEISMVISEKGPSSKENLPDICSMLFKSAKYKKEQEILVTKGQPTNPDAHFFTSTFPFSNPNQIGYGKVENGVNFWVSNSEIKIRLAGVADNTFDKDLFFKTVIESFRPTDSESTTVAPYGKPIDYKVNKRITFSDFSVEYLPPAPGFDVPYQFAVKTANEHKIVSISKRLAENNLASFSVGGKTYSIQLILRSGPPHQLIINN</sequence>
<evidence type="ECO:0000313" key="2">
    <source>
        <dbReference type="Proteomes" id="UP000808388"/>
    </source>
</evidence>
<organism evidence="1 2">
    <name type="scientific">Candidatus Sungiibacteriota bacterium</name>
    <dbReference type="NCBI Taxonomy" id="2750080"/>
    <lineage>
        <taxon>Bacteria</taxon>
        <taxon>Candidatus Sungiibacteriota</taxon>
    </lineage>
</organism>
<dbReference type="EMBL" id="JACQCQ010000008">
    <property type="protein sequence ID" value="MBI3627483.1"/>
    <property type="molecule type" value="Genomic_DNA"/>
</dbReference>
<evidence type="ECO:0000313" key="1">
    <source>
        <dbReference type="EMBL" id="MBI3627483.1"/>
    </source>
</evidence>
<comment type="caution">
    <text evidence="1">The sequence shown here is derived from an EMBL/GenBank/DDBJ whole genome shotgun (WGS) entry which is preliminary data.</text>
</comment>
<dbReference type="Proteomes" id="UP000808388">
    <property type="component" value="Unassembled WGS sequence"/>
</dbReference>
<proteinExistence type="predicted"/>